<reference evidence="7" key="1">
    <citation type="submission" date="2025-08" db="UniProtKB">
        <authorList>
            <consortium name="RefSeq"/>
        </authorList>
    </citation>
    <scope>IDENTIFICATION</scope>
</reference>
<dbReference type="RefSeq" id="XP_026191312.1">
    <property type="nucleotide sequence ID" value="XM_026335527.1"/>
</dbReference>
<keyword evidence="4" id="KW-0694">RNA-binding</keyword>
<dbReference type="AlphaFoldDB" id="A0A6P6RV22"/>
<accession>A0A6P6RV22</accession>
<dbReference type="Proteomes" id="UP000515125">
    <property type="component" value="Unplaced"/>
</dbReference>
<evidence type="ECO:0000256" key="1">
    <source>
        <dbReference type="ARBA" id="ARBA00022603"/>
    </source>
</evidence>
<keyword evidence="1" id="KW-0489">Methyltransferase</keyword>
<dbReference type="Gene3D" id="1.10.8.100">
    <property type="entry name" value="Ribosomal RNA adenine dimethylase-like, domain 2"/>
    <property type="match status" value="1"/>
</dbReference>
<dbReference type="InterPro" id="IPR001737">
    <property type="entry name" value="KsgA/Erm"/>
</dbReference>
<keyword evidence="6" id="KW-1185">Reference proteome</keyword>
<evidence type="ECO:0000256" key="5">
    <source>
        <dbReference type="SAM" id="MobiDB-lite"/>
    </source>
</evidence>
<dbReference type="PANTHER" id="PTHR11727">
    <property type="entry name" value="DIMETHYLADENOSINE TRANSFERASE"/>
    <property type="match status" value="1"/>
</dbReference>
<dbReference type="InterPro" id="IPR023165">
    <property type="entry name" value="rRNA_Ade_diMease-like_C"/>
</dbReference>
<keyword evidence="3" id="KW-0949">S-adenosyl-L-methionine</keyword>
<proteinExistence type="predicted"/>
<dbReference type="PANTHER" id="PTHR11727:SF7">
    <property type="entry name" value="DIMETHYLADENOSINE TRANSFERASE-RELATED"/>
    <property type="match status" value="1"/>
</dbReference>
<dbReference type="GO" id="GO:0000179">
    <property type="term" value="F:rRNA (adenine-N6,N6-)-dimethyltransferase activity"/>
    <property type="evidence" value="ECO:0007669"/>
    <property type="project" value="TreeGrafter"/>
</dbReference>
<evidence type="ECO:0000256" key="4">
    <source>
        <dbReference type="ARBA" id="ARBA00022884"/>
    </source>
</evidence>
<evidence type="ECO:0000313" key="7">
    <source>
        <dbReference type="RefSeq" id="XP_026191312.1"/>
    </source>
</evidence>
<evidence type="ECO:0000256" key="2">
    <source>
        <dbReference type="ARBA" id="ARBA00022679"/>
    </source>
</evidence>
<dbReference type="GO" id="GO:0003723">
    <property type="term" value="F:RNA binding"/>
    <property type="evidence" value="ECO:0007669"/>
    <property type="project" value="UniProtKB-KW"/>
</dbReference>
<dbReference type="InterPro" id="IPR029063">
    <property type="entry name" value="SAM-dependent_MTases_sf"/>
</dbReference>
<gene>
    <name evidence="7" type="primary">LOC113146876</name>
</gene>
<organism evidence="6 7">
    <name type="scientific">Cyclospora cayetanensis</name>
    <dbReference type="NCBI Taxonomy" id="88456"/>
    <lineage>
        <taxon>Eukaryota</taxon>
        <taxon>Sar</taxon>
        <taxon>Alveolata</taxon>
        <taxon>Apicomplexa</taxon>
        <taxon>Conoidasida</taxon>
        <taxon>Coccidia</taxon>
        <taxon>Eucoccidiorida</taxon>
        <taxon>Eimeriorina</taxon>
        <taxon>Eimeriidae</taxon>
        <taxon>Cyclospora</taxon>
    </lineage>
</organism>
<sequence>MRLADAASQLEAMWQRRVKGYPVHLDASDGKSSRSLYAESGSASHLAAAGGLPDAAFSPRPNSDRDGITLAPPLTDRDEYSESNDPLEALMPSSPYVRKAPLHRFCRVCLCLMHAFASQRLVARQGDSQYCRLSVAFALLARPSLLFYIPSKAFYPQPKVLFAAFGQRRKMLRQSLKSILPPGVSVPEEFGALRPQALAPSQFVELTAALFGRNGADDLAGREAKANSADSTETVESLLTDPPPIPRIPAVWRRAKHGHY</sequence>
<evidence type="ECO:0000313" key="6">
    <source>
        <dbReference type="Proteomes" id="UP000515125"/>
    </source>
</evidence>
<protein>
    <submittedName>
        <fullName evidence="7">Uncharacterized protein LOC113146876</fullName>
    </submittedName>
</protein>
<dbReference type="GeneID" id="113146876"/>
<evidence type="ECO:0000256" key="3">
    <source>
        <dbReference type="ARBA" id="ARBA00022691"/>
    </source>
</evidence>
<keyword evidence="2" id="KW-0808">Transferase</keyword>
<dbReference type="SUPFAM" id="SSF53335">
    <property type="entry name" value="S-adenosyl-L-methionine-dependent methyltransferases"/>
    <property type="match status" value="1"/>
</dbReference>
<dbReference type="OrthoDB" id="74991at2759"/>
<feature type="region of interest" description="Disordered" evidence="5">
    <location>
        <begin position="55"/>
        <end position="87"/>
    </location>
</feature>
<dbReference type="Gene3D" id="3.40.50.150">
    <property type="entry name" value="Vaccinia Virus protein VP39"/>
    <property type="match status" value="1"/>
</dbReference>
<name>A0A6P6RV22_9EIME</name>